<evidence type="ECO:0000259" key="2">
    <source>
        <dbReference type="Pfam" id="PF18400"/>
    </source>
</evidence>
<accession>A0AAW1ST70</accession>
<evidence type="ECO:0000259" key="3">
    <source>
        <dbReference type="Pfam" id="PF18401"/>
    </source>
</evidence>
<evidence type="ECO:0000313" key="5">
    <source>
        <dbReference type="Proteomes" id="UP001485043"/>
    </source>
</evidence>
<feature type="domain" description="UGGT thioredoxin-like" evidence="2">
    <location>
        <begin position="50"/>
        <end position="184"/>
    </location>
</feature>
<dbReference type="InterPro" id="IPR040694">
    <property type="entry name" value="UGGT_TRXL_2"/>
</dbReference>
<keyword evidence="1" id="KW-0732">Signal</keyword>
<feature type="signal peptide" evidence="1">
    <location>
        <begin position="1"/>
        <end position="23"/>
    </location>
</feature>
<sequence>MQVASQWPIQIIKLTLVFSLLDCSVVDVGVRAEDANSATIKLSAKWPGSSMLLEAAEFLADENEYAFWNFAEAWAPSSSSGVNCWQQIMQSAERLITRSTAQVLQNELGMRLYSPKLAMLHSLAPATAKGACCAAFLDGQRVGAAAELEKLLQAANKPKQRLTMPANETDPTTQLFPFDHVYTYMHGEGDPLPETHGVPGGGSEVTPGADSNSAAVAILYGMIGTTCFRDMHTILASAVRDSSKPGQRPVQYAYRPTLLHGCLGEGREVGLNSCEAMGVSGQLQIGGYGVELAIKNMEYSALDDSQIKAEKAEAEAKGGAAGGPSEVGGFNFDRLIERRPHLRQELLTFRDQLLASSSDEQTLKVWDLKDLGLQATQRIVNAADPLRMLIEVSQNFPSLAGSLSRIAIPDNVRAET</sequence>
<reference evidence="4 5" key="1">
    <citation type="journal article" date="2024" name="Nat. Commun.">
        <title>Phylogenomics reveals the evolutionary origins of lichenization in chlorophyte algae.</title>
        <authorList>
            <person name="Puginier C."/>
            <person name="Libourel C."/>
            <person name="Otte J."/>
            <person name="Skaloud P."/>
            <person name="Haon M."/>
            <person name="Grisel S."/>
            <person name="Petersen M."/>
            <person name="Berrin J.G."/>
            <person name="Delaux P.M."/>
            <person name="Dal Grande F."/>
            <person name="Keller J."/>
        </authorList>
    </citation>
    <scope>NUCLEOTIDE SEQUENCE [LARGE SCALE GENOMIC DNA]</scope>
    <source>
        <strain evidence="4 5">SAG 2523</strain>
    </source>
</reference>
<dbReference type="AlphaFoldDB" id="A0AAW1ST70"/>
<protein>
    <submittedName>
        <fullName evidence="4">Uncharacterized protein</fullName>
    </submittedName>
</protein>
<dbReference type="Pfam" id="PF18400">
    <property type="entry name" value="Thioredoxin_12"/>
    <property type="match status" value="1"/>
</dbReference>
<dbReference type="PANTHER" id="PTHR11226">
    <property type="entry name" value="UDP-GLUCOSE GLYCOPROTEIN:GLUCOSYLTRANSFERASE"/>
    <property type="match status" value="1"/>
</dbReference>
<dbReference type="GO" id="GO:0005783">
    <property type="term" value="C:endoplasmic reticulum"/>
    <property type="evidence" value="ECO:0007669"/>
    <property type="project" value="TreeGrafter"/>
</dbReference>
<dbReference type="InterPro" id="IPR040693">
    <property type="entry name" value="UGGT_TRXL_1"/>
</dbReference>
<dbReference type="GO" id="GO:0051082">
    <property type="term" value="F:unfolded protein binding"/>
    <property type="evidence" value="ECO:0007669"/>
    <property type="project" value="TreeGrafter"/>
</dbReference>
<name>A0AAW1ST70_9CHLO</name>
<dbReference type="EMBL" id="JALJOV010000980">
    <property type="protein sequence ID" value="KAK9857204.1"/>
    <property type="molecule type" value="Genomic_DNA"/>
</dbReference>
<feature type="domain" description="UGGT thioredoxin-like" evidence="3">
    <location>
        <begin position="359"/>
        <end position="415"/>
    </location>
</feature>
<feature type="non-terminal residue" evidence="4">
    <location>
        <position position="416"/>
    </location>
</feature>
<dbReference type="GO" id="GO:0018279">
    <property type="term" value="P:protein N-linked glycosylation via asparagine"/>
    <property type="evidence" value="ECO:0007669"/>
    <property type="project" value="TreeGrafter"/>
</dbReference>
<gene>
    <name evidence="4" type="ORF">WJX84_005961</name>
</gene>
<organism evidence="4 5">
    <name type="scientific">Apatococcus fuscideae</name>
    <dbReference type="NCBI Taxonomy" id="2026836"/>
    <lineage>
        <taxon>Eukaryota</taxon>
        <taxon>Viridiplantae</taxon>
        <taxon>Chlorophyta</taxon>
        <taxon>core chlorophytes</taxon>
        <taxon>Trebouxiophyceae</taxon>
        <taxon>Chlorellales</taxon>
        <taxon>Chlorellaceae</taxon>
        <taxon>Apatococcus</taxon>
    </lineage>
</organism>
<dbReference type="Pfam" id="PF18401">
    <property type="entry name" value="Thioredoxin_13"/>
    <property type="match status" value="1"/>
</dbReference>
<keyword evidence="5" id="KW-1185">Reference proteome</keyword>
<evidence type="ECO:0000256" key="1">
    <source>
        <dbReference type="SAM" id="SignalP"/>
    </source>
</evidence>
<dbReference type="InterPro" id="IPR009448">
    <property type="entry name" value="UDP-g_GGtrans"/>
</dbReference>
<proteinExistence type="predicted"/>
<evidence type="ECO:0000313" key="4">
    <source>
        <dbReference type="EMBL" id="KAK9857204.1"/>
    </source>
</evidence>
<dbReference type="GO" id="GO:0003980">
    <property type="term" value="F:UDP-glucose:glycoprotein glucosyltransferase activity"/>
    <property type="evidence" value="ECO:0007669"/>
    <property type="project" value="InterPro"/>
</dbReference>
<feature type="chain" id="PRO_5044013549" evidence="1">
    <location>
        <begin position="24"/>
        <end position="416"/>
    </location>
</feature>
<comment type="caution">
    <text evidence="4">The sequence shown here is derived from an EMBL/GenBank/DDBJ whole genome shotgun (WGS) entry which is preliminary data.</text>
</comment>
<dbReference type="GO" id="GO:0036503">
    <property type="term" value="P:ERAD pathway"/>
    <property type="evidence" value="ECO:0007669"/>
    <property type="project" value="TreeGrafter"/>
</dbReference>
<dbReference type="PANTHER" id="PTHR11226:SF0">
    <property type="entry name" value="UDP-GLUCOSE:GLYCOPROTEIN GLUCOSYLTRANSFERASE"/>
    <property type="match status" value="1"/>
</dbReference>
<dbReference type="Proteomes" id="UP001485043">
    <property type="component" value="Unassembled WGS sequence"/>
</dbReference>